<organism evidence="2 3">
    <name type="scientific">Neoroseomonas alkaliterrae</name>
    <dbReference type="NCBI Taxonomy" id="1452450"/>
    <lineage>
        <taxon>Bacteria</taxon>
        <taxon>Pseudomonadati</taxon>
        <taxon>Pseudomonadota</taxon>
        <taxon>Alphaproteobacteria</taxon>
        <taxon>Acetobacterales</taxon>
        <taxon>Acetobacteraceae</taxon>
        <taxon>Neoroseomonas</taxon>
    </lineage>
</organism>
<dbReference type="AlphaFoldDB" id="A0A840XXW3"/>
<evidence type="ECO:0000313" key="2">
    <source>
        <dbReference type="EMBL" id="MBB5691449.1"/>
    </source>
</evidence>
<feature type="compositionally biased region" description="Basic residues" evidence="1">
    <location>
        <begin position="166"/>
        <end position="176"/>
    </location>
</feature>
<reference evidence="2 3" key="1">
    <citation type="submission" date="2020-08" db="EMBL/GenBank/DDBJ databases">
        <title>Genomic Encyclopedia of Type Strains, Phase IV (KMG-IV): sequencing the most valuable type-strain genomes for metagenomic binning, comparative biology and taxonomic classification.</title>
        <authorList>
            <person name="Goeker M."/>
        </authorList>
    </citation>
    <scope>NUCLEOTIDE SEQUENCE [LARGE SCALE GENOMIC DNA]</scope>
    <source>
        <strain evidence="2 3">DSM 25895</strain>
    </source>
</reference>
<dbReference type="Proteomes" id="UP000562254">
    <property type="component" value="Unassembled WGS sequence"/>
</dbReference>
<comment type="caution">
    <text evidence="2">The sequence shown here is derived from an EMBL/GenBank/DDBJ whole genome shotgun (WGS) entry which is preliminary data.</text>
</comment>
<dbReference type="EMBL" id="JACIJE010000012">
    <property type="protein sequence ID" value="MBB5691449.1"/>
    <property type="molecule type" value="Genomic_DNA"/>
</dbReference>
<gene>
    <name evidence="2" type="ORF">FHS88_003606</name>
</gene>
<accession>A0A840XXW3</accession>
<feature type="region of interest" description="Disordered" evidence="1">
    <location>
        <begin position="1"/>
        <end position="25"/>
    </location>
</feature>
<feature type="region of interest" description="Disordered" evidence="1">
    <location>
        <begin position="153"/>
        <end position="183"/>
    </location>
</feature>
<proteinExistence type="predicted"/>
<protein>
    <submittedName>
        <fullName evidence="2">Fur family iron response transcriptional regulator</fullName>
    </submittedName>
</protein>
<sequence length="183" mass="19230">MRAAPRGPPLRPPRRRSRTTPGPDTALRRALRAAGLPPDGPEAALLALLRAAPETHLDAAAAQRLAAEGGLALARSEAAALLESLVRAGLLGRLPVTEGPPLYDTVPEAHAHIVEEATGGVTDLEVSAETLLAVIGRLLADRPGRVEVLLRIRAPRPGEPGAPQPARRRGRPRRGSPRPGQDL</sequence>
<evidence type="ECO:0000256" key="1">
    <source>
        <dbReference type="SAM" id="MobiDB-lite"/>
    </source>
</evidence>
<evidence type="ECO:0000313" key="3">
    <source>
        <dbReference type="Proteomes" id="UP000562254"/>
    </source>
</evidence>
<dbReference type="RefSeq" id="WP_184486838.1">
    <property type="nucleotide sequence ID" value="NZ_JACIJE010000012.1"/>
</dbReference>
<keyword evidence="3" id="KW-1185">Reference proteome</keyword>
<name>A0A840XXW3_9PROT</name>
<feature type="compositionally biased region" description="Pro residues" evidence="1">
    <location>
        <begin position="1"/>
        <end position="11"/>
    </location>
</feature>